<proteinExistence type="predicted"/>
<reference evidence="2 3" key="1">
    <citation type="submission" date="2022-02" db="EMBL/GenBank/DDBJ databases">
        <title>Paenibacillus sp. MBLB1776 Whole Genome Shotgun Sequencing.</title>
        <authorList>
            <person name="Hwang C.Y."/>
            <person name="Cho E.-S."/>
            <person name="Seo M.-J."/>
        </authorList>
    </citation>
    <scope>NUCLEOTIDE SEQUENCE [LARGE SCALE GENOMIC DNA]</scope>
    <source>
        <strain evidence="2 3">MBLB1776</strain>
    </source>
</reference>
<protein>
    <submittedName>
        <fullName evidence="2">Uncharacterized protein</fullName>
    </submittedName>
</protein>
<evidence type="ECO:0000256" key="1">
    <source>
        <dbReference type="SAM" id="SignalP"/>
    </source>
</evidence>
<dbReference type="KEGG" id="paun:MJA45_14040"/>
<evidence type="ECO:0000313" key="2">
    <source>
        <dbReference type="EMBL" id="WNQ14090.1"/>
    </source>
</evidence>
<evidence type="ECO:0000313" key="3">
    <source>
        <dbReference type="Proteomes" id="UP001305702"/>
    </source>
</evidence>
<feature type="chain" id="PRO_5041745041" evidence="1">
    <location>
        <begin position="22"/>
        <end position="74"/>
    </location>
</feature>
<organism evidence="2 3">
    <name type="scientific">Paenibacillus aurantius</name>
    <dbReference type="NCBI Taxonomy" id="2918900"/>
    <lineage>
        <taxon>Bacteria</taxon>
        <taxon>Bacillati</taxon>
        <taxon>Bacillota</taxon>
        <taxon>Bacilli</taxon>
        <taxon>Bacillales</taxon>
        <taxon>Paenibacillaceae</taxon>
        <taxon>Paenibacillus</taxon>
    </lineage>
</organism>
<sequence length="74" mass="7736">MNQKVKAMLALTLLGANAVPAAMSAKPEAKPEMASTAQAKWTVAAKPEAKPEMAFTAQAKWMVAAKPEAKPEVG</sequence>
<accession>A0AA96LL62</accession>
<dbReference type="Proteomes" id="UP001305702">
    <property type="component" value="Chromosome"/>
</dbReference>
<dbReference type="AlphaFoldDB" id="A0AA96LL62"/>
<keyword evidence="1" id="KW-0732">Signal</keyword>
<gene>
    <name evidence="2" type="ORF">MJA45_14040</name>
</gene>
<name>A0AA96LL62_9BACL</name>
<keyword evidence="3" id="KW-1185">Reference proteome</keyword>
<dbReference type="RefSeq" id="WP_315607873.1">
    <property type="nucleotide sequence ID" value="NZ_CP130318.1"/>
</dbReference>
<dbReference type="EMBL" id="CP130318">
    <property type="protein sequence ID" value="WNQ14090.1"/>
    <property type="molecule type" value="Genomic_DNA"/>
</dbReference>
<feature type="signal peptide" evidence="1">
    <location>
        <begin position="1"/>
        <end position="21"/>
    </location>
</feature>